<evidence type="ECO:0000259" key="2">
    <source>
        <dbReference type="PROSITE" id="PS51096"/>
    </source>
</evidence>
<dbReference type="AlphaFoldDB" id="A0A6I1ERV1"/>
<dbReference type="RefSeq" id="WP_152157241.1">
    <property type="nucleotide sequence ID" value="NZ_WEHX01000001.1"/>
</dbReference>
<dbReference type="GO" id="GO:0016020">
    <property type="term" value="C:membrane"/>
    <property type="evidence" value="ECO:0007669"/>
    <property type="project" value="InterPro"/>
</dbReference>
<dbReference type="EMBL" id="WEHX01000001">
    <property type="protein sequence ID" value="KAB7663306.1"/>
    <property type="molecule type" value="Genomic_DNA"/>
</dbReference>
<evidence type="ECO:0000313" key="3">
    <source>
        <dbReference type="EMBL" id="KAB7663306.1"/>
    </source>
</evidence>
<evidence type="ECO:0000313" key="4">
    <source>
        <dbReference type="Proteomes" id="UP000430564"/>
    </source>
</evidence>
<evidence type="ECO:0000256" key="1">
    <source>
        <dbReference type="ARBA" id="ARBA00022679"/>
    </source>
</evidence>
<dbReference type="GO" id="GO:0009401">
    <property type="term" value="P:phosphoenolpyruvate-dependent sugar phosphotransferase system"/>
    <property type="evidence" value="ECO:0007669"/>
    <property type="project" value="InterPro"/>
</dbReference>
<dbReference type="GO" id="GO:0016740">
    <property type="term" value="F:transferase activity"/>
    <property type="evidence" value="ECO:0007669"/>
    <property type="project" value="UniProtKB-KW"/>
</dbReference>
<proteinExistence type="predicted"/>
<gene>
    <name evidence="3" type="ORF">GBM95_00215</name>
</gene>
<keyword evidence="1" id="KW-0808">Transferase</keyword>
<dbReference type="OrthoDB" id="8795346at2"/>
<dbReference type="InterPro" id="IPR036662">
    <property type="entry name" value="PTS_EIIA_man-typ_sf"/>
</dbReference>
<comment type="caution">
    <text evidence="3">The sequence shown here is derived from an EMBL/GenBank/DDBJ whole genome shotgun (WGS) entry which is preliminary data.</text>
</comment>
<dbReference type="InterPro" id="IPR004701">
    <property type="entry name" value="PTS_EIIA_man-typ"/>
</dbReference>
<dbReference type="PROSITE" id="PS51096">
    <property type="entry name" value="PTS_EIIA_TYPE_4"/>
    <property type="match status" value="1"/>
</dbReference>
<accession>A0A6I1ERV1</accession>
<reference evidence="3 4" key="1">
    <citation type="submission" date="2019-10" db="EMBL/GenBank/DDBJ databases">
        <title>Genome diversity of Sutterella seckii.</title>
        <authorList>
            <person name="Chaplin A.V."/>
            <person name="Sokolova S.R."/>
            <person name="Mosin K.A."/>
            <person name="Ivanova E.L."/>
            <person name="Kochetkova T.O."/>
            <person name="Goltsov A.Y."/>
            <person name="Trofimov D.Y."/>
            <person name="Efimov B.A."/>
        </authorList>
    </citation>
    <scope>NUCLEOTIDE SEQUENCE [LARGE SCALE GENOMIC DNA]</scope>
    <source>
        <strain evidence="3 4">ASD393</strain>
    </source>
</reference>
<sequence>MVTTGLCIIAHAPLASALKTCAQHIYSMTGDISADQIIAYDVPAEVDAAEGLAHAQELLKTLFKHAEGVVVFTDLTGATPGNIARKLLEDPRVRVVSGTNLPAIIAALNAPSDASVVQVATLAEAAARASLGALSDN</sequence>
<name>A0A6I1ERV1_9BURK</name>
<dbReference type="InterPro" id="IPR051471">
    <property type="entry name" value="Bacterial_PTS_sugar_comp"/>
</dbReference>
<protein>
    <submittedName>
        <fullName evidence="3">PTS fructose transporter subunit IIA</fullName>
    </submittedName>
</protein>
<dbReference type="Pfam" id="PF03610">
    <property type="entry name" value="EIIA-man"/>
    <property type="match status" value="1"/>
</dbReference>
<dbReference type="SUPFAM" id="SSF53062">
    <property type="entry name" value="PTS system fructose IIA component-like"/>
    <property type="match status" value="1"/>
</dbReference>
<dbReference type="Gene3D" id="3.40.50.510">
    <property type="entry name" value="Phosphotransferase system, mannose-type IIA component"/>
    <property type="match status" value="1"/>
</dbReference>
<feature type="domain" description="PTS EIIA type-4" evidence="2">
    <location>
        <begin position="3"/>
        <end position="131"/>
    </location>
</feature>
<dbReference type="PANTHER" id="PTHR33799:SF1">
    <property type="entry name" value="PTS SYSTEM MANNOSE-SPECIFIC EIIAB COMPONENT-RELATED"/>
    <property type="match status" value="1"/>
</dbReference>
<organism evidence="3 4">
    <name type="scientific">Sutterella seckii</name>
    <dbReference type="NCBI Taxonomy" id="1944635"/>
    <lineage>
        <taxon>Bacteria</taxon>
        <taxon>Pseudomonadati</taxon>
        <taxon>Pseudomonadota</taxon>
        <taxon>Betaproteobacteria</taxon>
        <taxon>Burkholderiales</taxon>
        <taxon>Sutterellaceae</taxon>
        <taxon>Sutterella</taxon>
    </lineage>
</organism>
<dbReference type="Proteomes" id="UP000430564">
    <property type="component" value="Unassembled WGS sequence"/>
</dbReference>
<dbReference type="PANTHER" id="PTHR33799">
    <property type="entry name" value="PTS PERMEASE-RELATED-RELATED"/>
    <property type="match status" value="1"/>
</dbReference>